<dbReference type="InterPro" id="IPR035709">
    <property type="entry name" value="YoaB-like"/>
</dbReference>
<gene>
    <name evidence="2" type="ORF">BBK91_024790</name>
    <name evidence="1" type="ORF">BBL17_025805</name>
</gene>
<dbReference type="AlphaFoldDB" id="A0ABD6HGI6"/>
<dbReference type="PANTHER" id="PTHR47328">
    <property type="match status" value="1"/>
</dbReference>
<evidence type="ECO:0000313" key="4">
    <source>
        <dbReference type="Proteomes" id="UP000179536"/>
    </source>
</evidence>
<dbReference type="InterPro" id="IPR006175">
    <property type="entry name" value="YjgF/YER057c/UK114"/>
</dbReference>
<accession>A0ABD6HGI6</accession>
<name>A0ABD6HGI6_AGRVI</name>
<reference evidence="3 4" key="1">
    <citation type="submission" date="2019-11" db="EMBL/GenBank/DDBJ databases">
        <title>Whole-genome sequencing of Allorhizobium vitis.</title>
        <authorList>
            <person name="Gan H.M."/>
            <person name="Savka M.A."/>
        </authorList>
    </citation>
    <scope>NUCLEOTIDE SEQUENCE [LARGE SCALE GENOMIC DNA]</scope>
    <source>
        <strain evidence="2 4">RF2/1</strain>
        <strain evidence="1 3">T1/7</strain>
    </source>
</reference>
<evidence type="ECO:0000313" key="3">
    <source>
        <dbReference type="Proteomes" id="UP000179454"/>
    </source>
</evidence>
<dbReference type="Proteomes" id="UP000179536">
    <property type="component" value="Unassembled WGS sequence"/>
</dbReference>
<organism evidence="2 4">
    <name type="scientific">Agrobacterium vitis</name>
    <name type="common">Rhizobium vitis</name>
    <dbReference type="NCBI Taxonomy" id="373"/>
    <lineage>
        <taxon>Bacteria</taxon>
        <taxon>Pseudomonadati</taxon>
        <taxon>Pseudomonadota</taxon>
        <taxon>Alphaproteobacteria</taxon>
        <taxon>Hyphomicrobiales</taxon>
        <taxon>Rhizobiaceae</taxon>
        <taxon>Rhizobium/Agrobacterium group</taxon>
        <taxon>Agrobacterium</taxon>
    </lineage>
</organism>
<dbReference type="Proteomes" id="UP000179454">
    <property type="component" value="Unassembled WGS sequence"/>
</dbReference>
<dbReference type="EMBL" id="MBFA02000025">
    <property type="protein sequence ID" value="MUP13070.1"/>
    <property type="molecule type" value="Genomic_DNA"/>
</dbReference>
<dbReference type="PANTHER" id="PTHR47328:SF1">
    <property type="entry name" value="RUTC FAMILY PROTEIN YOAB"/>
    <property type="match status" value="1"/>
</dbReference>
<dbReference type="RefSeq" id="WP_012649087.1">
    <property type="nucleotide sequence ID" value="NZ_AP023283.1"/>
</dbReference>
<keyword evidence="3" id="KW-1185">Reference proteome</keyword>
<dbReference type="InterPro" id="IPR035959">
    <property type="entry name" value="RutC-like_sf"/>
</dbReference>
<evidence type="ECO:0000313" key="2">
    <source>
        <dbReference type="EMBL" id="MUP13070.1"/>
    </source>
</evidence>
<proteinExistence type="predicted"/>
<dbReference type="SUPFAM" id="SSF55298">
    <property type="entry name" value="YjgF-like"/>
    <property type="match status" value="1"/>
</dbReference>
<sequence length="117" mass="12845">MIKRYEPHTINHRVVEHNGVLYFGGLVADDKSKDMKGQTEEICAKIDALLAKVGSSKDKLLTAMLYITDFSQKDGMNEAWLEWLPAEILPTRATIGVAELGKGILIEVVVSAAACSR</sequence>
<dbReference type="CDD" id="cd06150">
    <property type="entry name" value="YjgF_YER057c_UK114_like_2"/>
    <property type="match status" value="1"/>
</dbReference>
<dbReference type="EMBL" id="MBFE02000030">
    <property type="protein sequence ID" value="MUO45193.1"/>
    <property type="molecule type" value="Genomic_DNA"/>
</dbReference>
<dbReference type="Pfam" id="PF01042">
    <property type="entry name" value="Ribonuc_L-PSP"/>
    <property type="match status" value="1"/>
</dbReference>
<protein>
    <submittedName>
        <fullName evidence="2">RidA family protein</fullName>
    </submittedName>
</protein>
<comment type="caution">
    <text evidence="2">The sequence shown here is derived from an EMBL/GenBank/DDBJ whole genome shotgun (WGS) entry which is preliminary data.</text>
</comment>
<dbReference type="Gene3D" id="3.30.1330.40">
    <property type="entry name" value="RutC-like"/>
    <property type="match status" value="1"/>
</dbReference>
<evidence type="ECO:0000313" key="1">
    <source>
        <dbReference type="EMBL" id="MUO45193.1"/>
    </source>
</evidence>